<gene>
    <name evidence="5" type="ORF">ACFPZJ_20175</name>
</gene>
<reference evidence="6" key="1">
    <citation type="journal article" date="2019" name="Int. J. Syst. Evol. Microbiol.">
        <title>The Global Catalogue of Microorganisms (GCM) 10K type strain sequencing project: providing services to taxonomists for standard genome sequencing and annotation.</title>
        <authorList>
            <consortium name="The Broad Institute Genomics Platform"/>
            <consortium name="The Broad Institute Genome Sequencing Center for Infectious Disease"/>
            <person name="Wu L."/>
            <person name="Ma J."/>
        </authorList>
    </citation>
    <scope>NUCLEOTIDE SEQUENCE [LARGE SCALE GENOMIC DNA]</scope>
    <source>
        <strain evidence="6">CGMCC 4.7248</strain>
    </source>
</reference>
<feature type="domain" description="ABC transporter" evidence="4">
    <location>
        <begin position="7"/>
        <end position="220"/>
    </location>
</feature>
<dbReference type="InterPro" id="IPR027417">
    <property type="entry name" value="P-loop_NTPase"/>
</dbReference>
<accession>A0ABW0UR92</accession>
<sequence>MSSSEVLKAEGIRKSFGAVTAVAGIDLAIHAGEFLAIVGRSGSGKSTLLNLLAGLDSPDAGRISSQGRALPTAEDALADWRREHVGLVFQAFHLIPTLSALENVAVPLYPVSMGAAERHARARKRLEQVGLGHRTGHRPGQLSGGEQQRVAIARALVGEPTLILADEPTGNLDSSTGQDILDMFQRLRHETGFALVVVTHDEKVAAAADRQIRLQDGVEVA</sequence>
<dbReference type="PROSITE" id="PS00211">
    <property type="entry name" value="ABC_TRANSPORTER_1"/>
    <property type="match status" value="1"/>
</dbReference>
<evidence type="ECO:0000256" key="3">
    <source>
        <dbReference type="ARBA" id="ARBA00022840"/>
    </source>
</evidence>
<proteinExistence type="predicted"/>
<evidence type="ECO:0000313" key="5">
    <source>
        <dbReference type="EMBL" id="MFC5636072.1"/>
    </source>
</evidence>
<dbReference type="Gene3D" id="3.40.50.300">
    <property type="entry name" value="P-loop containing nucleotide triphosphate hydrolases"/>
    <property type="match status" value="1"/>
</dbReference>
<dbReference type="InterPro" id="IPR003593">
    <property type="entry name" value="AAA+_ATPase"/>
</dbReference>
<protein>
    <submittedName>
        <fullName evidence="5">ABC transporter ATP-binding protein</fullName>
    </submittedName>
</protein>
<keyword evidence="1" id="KW-0813">Transport</keyword>
<evidence type="ECO:0000256" key="2">
    <source>
        <dbReference type="ARBA" id="ARBA00022741"/>
    </source>
</evidence>
<evidence type="ECO:0000259" key="4">
    <source>
        <dbReference type="PROSITE" id="PS50893"/>
    </source>
</evidence>
<dbReference type="EMBL" id="JBHSNY010000006">
    <property type="protein sequence ID" value="MFC5636072.1"/>
    <property type="molecule type" value="Genomic_DNA"/>
</dbReference>
<keyword evidence="2" id="KW-0547">Nucleotide-binding</keyword>
<dbReference type="GO" id="GO:0005524">
    <property type="term" value="F:ATP binding"/>
    <property type="evidence" value="ECO:0007669"/>
    <property type="project" value="UniProtKB-KW"/>
</dbReference>
<comment type="caution">
    <text evidence="5">The sequence shown here is derived from an EMBL/GenBank/DDBJ whole genome shotgun (WGS) entry which is preliminary data.</text>
</comment>
<name>A0ABW0UR92_9ACTN</name>
<dbReference type="SUPFAM" id="SSF52540">
    <property type="entry name" value="P-loop containing nucleoside triphosphate hydrolases"/>
    <property type="match status" value="1"/>
</dbReference>
<keyword evidence="6" id="KW-1185">Reference proteome</keyword>
<dbReference type="Proteomes" id="UP001596154">
    <property type="component" value="Unassembled WGS sequence"/>
</dbReference>
<dbReference type="InterPro" id="IPR017911">
    <property type="entry name" value="MacB-like_ATP-bd"/>
</dbReference>
<evidence type="ECO:0000313" key="6">
    <source>
        <dbReference type="Proteomes" id="UP001596154"/>
    </source>
</evidence>
<dbReference type="RefSeq" id="WP_381023309.1">
    <property type="nucleotide sequence ID" value="NZ_JBHSNY010000006.1"/>
</dbReference>
<dbReference type="InterPro" id="IPR003439">
    <property type="entry name" value="ABC_transporter-like_ATP-bd"/>
</dbReference>
<dbReference type="Pfam" id="PF00005">
    <property type="entry name" value="ABC_tran"/>
    <property type="match status" value="1"/>
</dbReference>
<dbReference type="PANTHER" id="PTHR24220:SF86">
    <property type="entry name" value="ABC TRANSPORTER ABCH.1"/>
    <property type="match status" value="1"/>
</dbReference>
<dbReference type="PANTHER" id="PTHR24220">
    <property type="entry name" value="IMPORT ATP-BINDING PROTEIN"/>
    <property type="match status" value="1"/>
</dbReference>
<evidence type="ECO:0000256" key="1">
    <source>
        <dbReference type="ARBA" id="ARBA00022448"/>
    </source>
</evidence>
<organism evidence="5 6">
    <name type="scientific">Streptomyces bullii</name>
    <dbReference type="NCBI Taxonomy" id="349910"/>
    <lineage>
        <taxon>Bacteria</taxon>
        <taxon>Bacillati</taxon>
        <taxon>Actinomycetota</taxon>
        <taxon>Actinomycetes</taxon>
        <taxon>Kitasatosporales</taxon>
        <taxon>Streptomycetaceae</taxon>
        <taxon>Streptomyces</taxon>
    </lineage>
</organism>
<keyword evidence="3 5" id="KW-0067">ATP-binding</keyword>
<dbReference type="CDD" id="cd03255">
    <property type="entry name" value="ABC_MJ0796_LolCDE_FtsE"/>
    <property type="match status" value="1"/>
</dbReference>
<dbReference type="InterPro" id="IPR015854">
    <property type="entry name" value="ABC_transpr_LolD-like"/>
</dbReference>
<dbReference type="SMART" id="SM00382">
    <property type="entry name" value="AAA"/>
    <property type="match status" value="1"/>
</dbReference>
<dbReference type="PROSITE" id="PS50893">
    <property type="entry name" value="ABC_TRANSPORTER_2"/>
    <property type="match status" value="1"/>
</dbReference>
<dbReference type="InterPro" id="IPR017871">
    <property type="entry name" value="ABC_transporter-like_CS"/>
</dbReference>